<comment type="subcellular location">
    <subcellularLocation>
        <location evidence="1">Membrane</location>
        <topology evidence="1">Single-pass type I membrane protein</topology>
    </subcellularLocation>
</comment>
<dbReference type="Pfam" id="PF13768">
    <property type="entry name" value="VWA_3"/>
    <property type="match status" value="1"/>
</dbReference>
<dbReference type="Proteomes" id="UP001311232">
    <property type="component" value="Unassembled WGS sequence"/>
</dbReference>
<keyword evidence="7" id="KW-0479">Metal-binding</keyword>
<accession>A0AAV9SLE1</accession>
<keyword evidence="10" id="KW-0851">Voltage-gated channel</keyword>
<evidence type="ECO:0000256" key="10">
    <source>
        <dbReference type="ARBA" id="ARBA00022882"/>
    </source>
</evidence>
<evidence type="ECO:0000256" key="13">
    <source>
        <dbReference type="ARBA" id="ARBA00023136"/>
    </source>
</evidence>
<keyword evidence="13" id="KW-0472">Membrane</keyword>
<evidence type="ECO:0000256" key="11">
    <source>
        <dbReference type="ARBA" id="ARBA00022989"/>
    </source>
</evidence>
<dbReference type="Gene3D" id="3.40.50.410">
    <property type="entry name" value="von Willebrand factor, type A domain"/>
    <property type="match status" value="1"/>
</dbReference>
<feature type="chain" id="PRO_5043339691" evidence="17">
    <location>
        <begin position="27"/>
        <end position="764"/>
    </location>
</feature>
<dbReference type="AlphaFoldDB" id="A0AAV9SLE1"/>
<dbReference type="PROSITE" id="PS50234">
    <property type="entry name" value="VWFA"/>
    <property type="match status" value="1"/>
</dbReference>
<evidence type="ECO:0000256" key="8">
    <source>
        <dbReference type="ARBA" id="ARBA00022729"/>
    </source>
</evidence>
<dbReference type="SUPFAM" id="SSF53300">
    <property type="entry name" value="vWA-like"/>
    <property type="match status" value="1"/>
</dbReference>
<evidence type="ECO:0000256" key="5">
    <source>
        <dbReference type="ARBA" id="ARBA00022673"/>
    </source>
</evidence>
<dbReference type="FunFam" id="3.30.450.20:FF:000012">
    <property type="entry name" value="Calcium channel, voltage-dependent, alpha2/delta subunit 3"/>
    <property type="match status" value="1"/>
</dbReference>
<dbReference type="InterPro" id="IPR051173">
    <property type="entry name" value="Ca_channel_alpha-2/delta"/>
</dbReference>
<evidence type="ECO:0000259" key="18">
    <source>
        <dbReference type="PROSITE" id="PS50234"/>
    </source>
</evidence>
<evidence type="ECO:0000256" key="9">
    <source>
        <dbReference type="ARBA" id="ARBA00022837"/>
    </source>
</evidence>
<proteinExistence type="inferred from homology"/>
<keyword evidence="11" id="KW-1133">Transmembrane helix</keyword>
<evidence type="ECO:0000256" key="6">
    <source>
        <dbReference type="ARBA" id="ARBA00022692"/>
    </source>
</evidence>
<name>A0AAV9SLE1_9TELE</name>
<dbReference type="InterPro" id="IPR036465">
    <property type="entry name" value="vWFA_dom_sf"/>
</dbReference>
<evidence type="ECO:0000313" key="19">
    <source>
        <dbReference type="EMBL" id="KAK5621928.1"/>
    </source>
</evidence>
<evidence type="ECO:0000256" key="4">
    <source>
        <dbReference type="ARBA" id="ARBA00022568"/>
    </source>
</evidence>
<comment type="caution">
    <text evidence="19">The sequence shown here is derived from an EMBL/GenBank/DDBJ whole genome shotgun (WGS) entry which is preliminary data.</text>
</comment>
<keyword evidence="20" id="KW-1185">Reference proteome</keyword>
<evidence type="ECO:0000313" key="20">
    <source>
        <dbReference type="Proteomes" id="UP001311232"/>
    </source>
</evidence>
<keyword evidence="9" id="KW-0106">Calcium</keyword>
<dbReference type="InterPro" id="IPR002035">
    <property type="entry name" value="VWF_A"/>
</dbReference>
<dbReference type="GO" id="GO:0046872">
    <property type="term" value="F:metal ion binding"/>
    <property type="evidence" value="ECO:0007669"/>
    <property type="project" value="UniProtKB-KW"/>
</dbReference>
<keyword evidence="4" id="KW-0109">Calcium transport</keyword>
<dbReference type="PANTHER" id="PTHR10166">
    <property type="entry name" value="VOLTAGE-DEPENDENT CALCIUM CHANNEL SUBUNIT ALPHA-2/DELTA-RELATED"/>
    <property type="match status" value="1"/>
</dbReference>
<evidence type="ECO:0000256" key="15">
    <source>
        <dbReference type="ARBA" id="ARBA00023180"/>
    </source>
</evidence>
<evidence type="ECO:0000256" key="1">
    <source>
        <dbReference type="ARBA" id="ARBA00004479"/>
    </source>
</evidence>
<dbReference type="Gene3D" id="3.30.450.20">
    <property type="entry name" value="PAS domain"/>
    <property type="match status" value="1"/>
</dbReference>
<keyword evidence="3" id="KW-0813">Transport</keyword>
<evidence type="ECO:0000256" key="7">
    <source>
        <dbReference type="ARBA" id="ARBA00022723"/>
    </source>
</evidence>
<reference evidence="19 20" key="1">
    <citation type="submission" date="2021-06" db="EMBL/GenBank/DDBJ databases">
        <authorList>
            <person name="Palmer J.M."/>
        </authorList>
    </citation>
    <scope>NUCLEOTIDE SEQUENCE [LARGE SCALE GENOMIC DNA]</scope>
    <source>
        <strain evidence="19 20">MEX-2019</strain>
        <tissue evidence="19">Muscle</tissue>
    </source>
</reference>
<evidence type="ECO:0000256" key="3">
    <source>
        <dbReference type="ARBA" id="ARBA00022448"/>
    </source>
</evidence>
<keyword evidence="6" id="KW-0812">Transmembrane</keyword>
<protein>
    <submittedName>
        <fullName evidence="19">Voltage-dependent calcium channel subunit alpha-2/delta-4</fullName>
    </submittedName>
</protein>
<keyword evidence="5" id="KW-0107">Calcium channel</keyword>
<evidence type="ECO:0000256" key="14">
    <source>
        <dbReference type="ARBA" id="ARBA00023157"/>
    </source>
</evidence>
<dbReference type="Pfam" id="PF08399">
    <property type="entry name" value="VWA_N"/>
    <property type="match status" value="1"/>
</dbReference>
<dbReference type="SMART" id="SM00327">
    <property type="entry name" value="VWA"/>
    <property type="match status" value="1"/>
</dbReference>
<evidence type="ECO:0000256" key="12">
    <source>
        <dbReference type="ARBA" id="ARBA00023065"/>
    </source>
</evidence>
<evidence type="ECO:0000256" key="16">
    <source>
        <dbReference type="ARBA" id="ARBA00023303"/>
    </source>
</evidence>
<keyword evidence="8 17" id="KW-0732">Signal</keyword>
<dbReference type="PANTHER" id="PTHR10166:SF59">
    <property type="entry name" value="VOLTAGE-DEPENDENT CALCIUM CHANNEL SUBUNIT ALPHA-2_DELTA-4"/>
    <property type="match status" value="1"/>
</dbReference>
<keyword evidence="16" id="KW-0407">Ion channel</keyword>
<comment type="similarity">
    <text evidence="2">Belongs to the calcium channel subunit alpha-2/delta family.</text>
</comment>
<feature type="domain" description="VWFA" evidence="18">
    <location>
        <begin position="249"/>
        <end position="431"/>
    </location>
</feature>
<evidence type="ECO:0000256" key="17">
    <source>
        <dbReference type="SAM" id="SignalP"/>
    </source>
</evidence>
<feature type="signal peptide" evidence="17">
    <location>
        <begin position="1"/>
        <end position="26"/>
    </location>
</feature>
<sequence length="764" mass="87348">METRTLAMRNLRKILGFFCLWIMVEAQIKIPPETVQQWASVFSVELQDFTTKYSGSLLFQKKLKDVESIIRIVDLNGADLLRDYSEGIERMLGSKMKSVKRLAESAEDADLYHEFNTSLQFDYYNSMLINTIDENGNYVELGGEFPLEENEHFNNLPVNTLQSNIQVPTNVYNKDPKLLNAIYNSEALNDVYINNFQRDPTLTWQYFGSSFGFFRIYPGIKWTPDTNGVVAFDCRNRNWYIQAATSPKDIIIMVDISGSMKGLKMTIAKHTINTILDTLGENDFVNVIAYTDYVRYVEPCFRGTLVQADLDNREHFKLLVEELHVKGEAKIKNAMKESFKILNEARMKGQGSMCNQAIMLITDGAMEDFESVFEEFNWPERRVRVFTYLIGREMTFAQNTKWIACNNKGYYTHISTLADVQENVMEYLHVLSRPMVINHDHDIIWTEAYMDTVLFNTKAQSLLLMTSVAMPVFSKKKETLSHGILLGVVGTDIPLMEVMKLVPRYMLGAHGYAFLLNNNGYILAHPDLRPLYKDGKKLKPKPNYNSVDLSEVEWEDTDEMLRTPMVKGETGSIILNIRASVDKGVRKTYCETDIDPDRRKYTQHQAVIRYLQGKEPDLECDELLLQQTLFDAVVTAPLEAYWNALMLNDRLESGVETAFLGTRSGLMRIMRYAGTETRVAKKFLTPSDKDNLFTIDHFPLWYRLAVQNTPGRFYYYAVNDKGVKYVIATTAVTVSSGERTAMAGGEFHTFAVSDLLSVLAVGLS</sequence>
<dbReference type="FunFam" id="3.40.50.410:FF:000007">
    <property type="entry name" value="Calcium voltage-gated channel auxiliary subunit alpha2delta 3"/>
    <property type="match status" value="1"/>
</dbReference>
<dbReference type="GO" id="GO:0005891">
    <property type="term" value="C:voltage-gated calcium channel complex"/>
    <property type="evidence" value="ECO:0007669"/>
    <property type="project" value="TreeGrafter"/>
</dbReference>
<keyword evidence="14" id="KW-1015">Disulfide bond</keyword>
<gene>
    <name evidence="19" type="primary">CACNA2D4_1</name>
    <name evidence="19" type="ORF">CRENBAI_009186</name>
</gene>
<evidence type="ECO:0000256" key="2">
    <source>
        <dbReference type="ARBA" id="ARBA00007060"/>
    </source>
</evidence>
<keyword evidence="12" id="KW-0406">Ion transport</keyword>
<dbReference type="EMBL" id="JAHHUM010000290">
    <property type="protein sequence ID" value="KAK5621928.1"/>
    <property type="molecule type" value="Genomic_DNA"/>
</dbReference>
<dbReference type="InterPro" id="IPR013608">
    <property type="entry name" value="VWA_N"/>
</dbReference>
<keyword evidence="15" id="KW-0325">Glycoprotein</keyword>
<organism evidence="19 20">
    <name type="scientific">Crenichthys baileyi</name>
    <name type="common">White River springfish</name>
    <dbReference type="NCBI Taxonomy" id="28760"/>
    <lineage>
        <taxon>Eukaryota</taxon>
        <taxon>Metazoa</taxon>
        <taxon>Chordata</taxon>
        <taxon>Craniata</taxon>
        <taxon>Vertebrata</taxon>
        <taxon>Euteleostomi</taxon>
        <taxon>Actinopterygii</taxon>
        <taxon>Neopterygii</taxon>
        <taxon>Teleostei</taxon>
        <taxon>Neoteleostei</taxon>
        <taxon>Acanthomorphata</taxon>
        <taxon>Ovalentaria</taxon>
        <taxon>Atherinomorphae</taxon>
        <taxon>Cyprinodontiformes</taxon>
        <taxon>Goodeidae</taxon>
        <taxon>Crenichthys</taxon>
    </lineage>
</organism>
<dbReference type="GO" id="GO:0005245">
    <property type="term" value="F:voltage-gated calcium channel activity"/>
    <property type="evidence" value="ECO:0007669"/>
    <property type="project" value="TreeGrafter"/>
</dbReference>